<dbReference type="AlphaFoldDB" id="A0A2S3ZUD7"/>
<dbReference type="GO" id="GO:0016747">
    <property type="term" value="F:acyltransferase activity, transferring groups other than amino-acyl groups"/>
    <property type="evidence" value="ECO:0007669"/>
    <property type="project" value="InterPro"/>
</dbReference>
<dbReference type="EMBL" id="PPXC01000011">
    <property type="protein sequence ID" value="POH72793.1"/>
    <property type="molecule type" value="Genomic_DNA"/>
</dbReference>
<keyword evidence="4" id="KW-1185">Reference proteome</keyword>
<dbReference type="PANTHER" id="PTHR43610">
    <property type="entry name" value="BLL6696 PROTEIN"/>
    <property type="match status" value="1"/>
</dbReference>
<dbReference type="PANTHER" id="PTHR43610:SF1">
    <property type="entry name" value="N-ACETYLTRANSFERASE DOMAIN-CONTAINING PROTEIN"/>
    <property type="match status" value="1"/>
</dbReference>
<dbReference type="Proteomes" id="UP000237061">
    <property type="component" value="Unassembled WGS sequence"/>
</dbReference>
<evidence type="ECO:0000256" key="1">
    <source>
        <dbReference type="SAM" id="Phobius"/>
    </source>
</evidence>
<keyword evidence="1" id="KW-0812">Transmembrane</keyword>
<comment type="caution">
    <text evidence="3">The sequence shown here is derived from an EMBL/GenBank/DDBJ whole genome shotgun (WGS) entry which is preliminary data.</text>
</comment>
<dbReference type="InterPro" id="IPR016181">
    <property type="entry name" value="Acyl_CoA_acyltransferase"/>
</dbReference>
<feature type="domain" description="N-acetyltransferase" evidence="2">
    <location>
        <begin position="75"/>
        <end position="228"/>
    </location>
</feature>
<evidence type="ECO:0000313" key="4">
    <source>
        <dbReference type="Proteomes" id="UP000237061"/>
    </source>
</evidence>
<name>A0A2S3ZUD7_ARTGL</name>
<keyword evidence="1" id="KW-0472">Membrane</keyword>
<accession>A0A2S3ZUD7</accession>
<dbReference type="PROSITE" id="PS51186">
    <property type="entry name" value="GNAT"/>
    <property type="match status" value="1"/>
</dbReference>
<evidence type="ECO:0000313" key="3">
    <source>
        <dbReference type="EMBL" id="POH72793.1"/>
    </source>
</evidence>
<reference evidence="3 4" key="1">
    <citation type="submission" date="2018-01" db="EMBL/GenBank/DDBJ databases">
        <title>Arthrobacter sp. nov., from glaciers in China.</title>
        <authorList>
            <person name="Liu Q."/>
            <person name="Xin Y.-H."/>
        </authorList>
    </citation>
    <scope>NUCLEOTIDE SEQUENCE [LARGE SCALE GENOMIC DNA]</scope>
    <source>
        <strain evidence="3 4">HLT2-12-2</strain>
    </source>
</reference>
<organism evidence="3 4">
    <name type="scientific">Arthrobacter glacialis</name>
    <dbReference type="NCBI Taxonomy" id="1664"/>
    <lineage>
        <taxon>Bacteria</taxon>
        <taxon>Bacillati</taxon>
        <taxon>Actinomycetota</taxon>
        <taxon>Actinomycetes</taxon>
        <taxon>Micrococcales</taxon>
        <taxon>Micrococcaceae</taxon>
        <taxon>Arthrobacter</taxon>
    </lineage>
</organism>
<dbReference type="Gene3D" id="3.40.630.30">
    <property type="match status" value="1"/>
</dbReference>
<proteinExistence type="predicted"/>
<dbReference type="InterPro" id="IPR000182">
    <property type="entry name" value="GNAT_dom"/>
</dbReference>
<evidence type="ECO:0000259" key="2">
    <source>
        <dbReference type="PROSITE" id="PS51186"/>
    </source>
</evidence>
<feature type="transmembrane region" description="Helical" evidence="1">
    <location>
        <begin position="6"/>
        <end position="29"/>
    </location>
</feature>
<dbReference type="SUPFAM" id="SSF55729">
    <property type="entry name" value="Acyl-CoA N-acyltransferases (Nat)"/>
    <property type="match status" value="1"/>
</dbReference>
<sequence length="271" mass="30001">MAQRPLIVAATPVFSGFLGLWAGVLKFWFTALRYSLEKRGFSDAQKGAYISSVQHNISLPGHGVRLVPLRRRHAADLYPYIDVDMWAGMASERPTSKRALERLFATRIADPSIIAFAVIDDETGTVAGTTSLYDFVPEQSRVELGMTFFGRSYWGRNVNASSKLALLTFAFEELLVHRVTLRCDVRNVRSAAAIVKLGATLEGVLRGYRHGHDGSRVDTSVYSLLEHEWPASRSGLVHRLTPADLLPEVTELIEFSEQLARADAECAPLPA</sequence>
<keyword evidence="1" id="KW-1133">Transmembrane helix</keyword>
<keyword evidence="3" id="KW-0808">Transferase</keyword>
<dbReference type="Pfam" id="PF13302">
    <property type="entry name" value="Acetyltransf_3"/>
    <property type="match status" value="1"/>
</dbReference>
<gene>
    <name evidence="3" type="ORF">CVS27_14390</name>
</gene>
<protein>
    <submittedName>
        <fullName evidence="3">GNAT family N-acetyltransferase</fullName>
    </submittedName>
</protein>